<evidence type="ECO:0000313" key="2">
    <source>
        <dbReference type="EMBL" id="KRY97170.1"/>
    </source>
</evidence>
<evidence type="ECO:0000256" key="1">
    <source>
        <dbReference type="SAM" id="MobiDB-lite"/>
    </source>
</evidence>
<evidence type="ECO:0000313" key="3">
    <source>
        <dbReference type="Proteomes" id="UP000055024"/>
    </source>
</evidence>
<name>A0A0V1GGM5_9BILA</name>
<feature type="compositionally biased region" description="Basic and acidic residues" evidence="1">
    <location>
        <begin position="35"/>
        <end position="46"/>
    </location>
</feature>
<dbReference type="AlphaFoldDB" id="A0A0V1GGM5"/>
<sequence>MVHLFVRLTWQVVASPKCSLNMNSEEKKRRKRGRHEADRGRHEAERKKARGMRFPVGPHS</sequence>
<reference evidence="2 3" key="1">
    <citation type="submission" date="2015-01" db="EMBL/GenBank/DDBJ databases">
        <title>Evolution of Trichinella species and genotypes.</title>
        <authorList>
            <person name="Korhonen P.K."/>
            <person name="Edoardo P."/>
            <person name="Giuseppe L.R."/>
            <person name="Gasser R.B."/>
        </authorList>
    </citation>
    <scope>NUCLEOTIDE SEQUENCE [LARGE SCALE GENOMIC DNA]</scope>
    <source>
        <strain evidence="2">ISS1029</strain>
    </source>
</reference>
<feature type="region of interest" description="Disordered" evidence="1">
    <location>
        <begin position="19"/>
        <end position="60"/>
    </location>
</feature>
<comment type="caution">
    <text evidence="2">The sequence shown here is derived from an EMBL/GenBank/DDBJ whole genome shotgun (WGS) entry which is preliminary data.</text>
</comment>
<gene>
    <name evidence="2" type="ORF">T11_9916</name>
</gene>
<organism evidence="2 3">
    <name type="scientific">Trichinella zimbabwensis</name>
    <dbReference type="NCBI Taxonomy" id="268475"/>
    <lineage>
        <taxon>Eukaryota</taxon>
        <taxon>Metazoa</taxon>
        <taxon>Ecdysozoa</taxon>
        <taxon>Nematoda</taxon>
        <taxon>Enoplea</taxon>
        <taxon>Dorylaimia</taxon>
        <taxon>Trichinellida</taxon>
        <taxon>Trichinellidae</taxon>
        <taxon>Trichinella</taxon>
    </lineage>
</organism>
<proteinExistence type="predicted"/>
<protein>
    <submittedName>
        <fullName evidence="2">Uncharacterized protein</fullName>
    </submittedName>
</protein>
<keyword evidence="3" id="KW-1185">Reference proteome</keyword>
<accession>A0A0V1GGM5</accession>
<dbReference type="EMBL" id="JYDP01002249">
    <property type="protein sequence ID" value="KRY97170.1"/>
    <property type="molecule type" value="Genomic_DNA"/>
</dbReference>
<dbReference type="Proteomes" id="UP000055024">
    <property type="component" value="Unassembled WGS sequence"/>
</dbReference>
<feature type="non-terminal residue" evidence="2">
    <location>
        <position position="60"/>
    </location>
</feature>